<gene>
    <name evidence="1" type="ORF">HINF_LOCUS23481</name>
    <name evidence="2" type="ORF">HINF_LOCUS76914</name>
</gene>
<accession>A0AA86PBR9</accession>
<keyword evidence="3" id="KW-1185">Reference proteome</keyword>
<protein>
    <submittedName>
        <fullName evidence="2">Hypothetical_protein</fullName>
    </submittedName>
</protein>
<comment type="caution">
    <text evidence="1">The sequence shown here is derived from an EMBL/GenBank/DDBJ whole genome shotgun (WGS) entry which is preliminary data.</text>
</comment>
<reference evidence="1" key="1">
    <citation type="submission" date="2023-06" db="EMBL/GenBank/DDBJ databases">
        <authorList>
            <person name="Kurt Z."/>
        </authorList>
    </citation>
    <scope>NUCLEOTIDE SEQUENCE</scope>
</reference>
<dbReference type="EMBL" id="CATOUU010000626">
    <property type="protein sequence ID" value="CAI9935836.1"/>
    <property type="molecule type" value="Genomic_DNA"/>
</dbReference>
<dbReference type="AlphaFoldDB" id="A0AA86PBR9"/>
<evidence type="ECO:0000313" key="1">
    <source>
        <dbReference type="EMBL" id="CAI9935836.1"/>
    </source>
</evidence>
<dbReference type="Proteomes" id="UP001642409">
    <property type="component" value="Unassembled WGS sequence"/>
</dbReference>
<proteinExistence type="predicted"/>
<dbReference type="EMBL" id="CAXDID020000732">
    <property type="protein sequence ID" value="CAL6112171.1"/>
    <property type="molecule type" value="Genomic_DNA"/>
</dbReference>
<organism evidence="1">
    <name type="scientific">Hexamita inflata</name>
    <dbReference type="NCBI Taxonomy" id="28002"/>
    <lineage>
        <taxon>Eukaryota</taxon>
        <taxon>Metamonada</taxon>
        <taxon>Diplomonadida</taxon>
        <taxon>Hexamitidae</taxon>
        <taxon>Hexamitinae</taxon>
        <taxon>Hexamita</taxon>
    </lineage>
</organism>
<name>A0AA86PBR9_9EUKA</name>
<sequence length="112" mass="12748">MEHSAQVLKRNTAKSLNRMQALTNKIAEKMASAFTKELTKELASYQRRKAVILNQLLPLYGNTFAYRLNKVAARLDRLHAAVKNNAVIEEAARKFEVMCIMYNGIAYNEVSQ</sequence>
<reference evidence="2 3" key="2">
    <citation type="submission" date="2024-07" db="EMBL/GenBank/DDBJ databases">
        <authorList>
            <person name="Akdeniz Z."/>
        </authorList>
    </citation>
    <scope>NUCLEOTIDE SEQUENCE [LARGE SCALE GENOMIC DNA]</scope>
</reference>
<evidence type="ECO:0000313" key="3">
    <source>
        <dbReference type="Proteomes" id="UP001642409"/>
    </source>
</evidence>
<evidence type="ECO:0000313" key="2">
    <source>
        <dbReference type="EMBL" id="CAL6112171.1"/>
    </source>
</evidence>